<protein>
    <recommendedName>
        <fullName evidence="6">Probable Xaa-Pro aminopeptidase P</fullName>
        <ecNumber evidence="5">3.4.11.9</ecNumber>
    </recommendedName>
    <alternativeName>
        <fullName evidence="13">Aminoacylproline aminopeptidase</fullName>
    </alternativeName>
    <alternativeName>
        <fullName evidence="14">Prolidase</fullName>
    </alternativeName>
</protein>
<evidence type="ECO:0000256" key="7">
    <source>
        <dbReference type="ARBA" id="ARBA00022438"/>
    </source>
</evidence>
<evidence type="ECO:0000256" key="2">
    <source>
        <dbReference type="ARBA" id="ARBA00001936"/>
    </source>
</evidence>
<feature type="domain" description="Creatinase N-terminal" evidence="18">
    <location>
        <begin position="108"/>
        <end position="233"/>
    </location>
</feature>
<dbReference type="Proteomes" id="UP000008066">
    <property type="component" value="Unassembled WGS sequence"/>
</dbReference>
<dbReference type="Pfam" id="PF01321">
    <property type="entry name" value="Creatinase_N"/>
    <property type="match status" value="1"/>
</dbReference>
<evidence type="ECO:0000256" key="13">
    <source>
        <dbReference type="ARBA" id="ARBA00030849"/>
    </source>
</evidence>
<keyword evidence="10" id="KW-0378">Hydrolase</keyword>
<dbReference type="STRING" id="759272.G0S4E0"/>
<evidence type="ECO:0000259" key="19">
    <source>
        <dbReference type="Pfam" id="PF16188"/>
    </source>
</evidence>
<dbReference type="FunFam" id="3.90.230.10:FF:000007">
    <property type="entry name" value="Xaa-Pro aminopeptidase P"/>
    <property type="match status" value="1"/>
</dbReference>
<evidence type="ECO:0000256" key="16">
    <source>
        <dbReference type="SAM" id="MobiDB-lite"/>
    </source>
</evidence>
<dbReference type="GO" id="GO:0070006">
    <property type="term" value="F:metalloaminopeptidase activity"/>
    <property type="evidence" value="ECO:0007669"/>
    <property type="project" value="InterPro"/>
</dbReference>
<sequence>MPVGHPTSTARLLRAANRFRLPRGADSSYAGQSHCPAHVPLRPVFDIKAPRPSSPAVPLPRNLFPFLSRFSSQHLSSAAVSRPNRASYTTQTTGATSSEEMTVHTTERLRALRSVMKEKGIDIYVVPSEDSHASEYIDACDARRAFISGFTGSAGTAVVTLEKAALATDGRYFNQAGKQLDENWELLKTGMQDVPTWQEWTSQQAAGGKVVGVDPTLISSTVAEKLDESIKRAGGAGLKAVTENLVDIVWGDARPKRSNNPIFLLPLKYSGKDSASKIADLRKELEKKKAAGIVLSLLDEIAWLFNLRGSDIAYNPVFFSYALVTADSAILYIDESKLNDECKSYLAQNKVSIKPYNALFDDAKMLVKAAEALWTEQSPKKFLISTKASWALKLALGGDKFVEEVRSPVGDAKAVKNETELEGMRQCHIRDGAALIQFFAWLEDQLVNKKAVIDEVAAADKLEEFRKKQKDFVALSFDTISATGPNAAVIHYKPERGSCAVIDPDAIYLCDSGAQYLDGTTDTTRTLHFTTPKPEERKAYTLVLKGNIALDTAVFPKGTTGYAIDALARQFLWKQGLDYRHGTGHGVGSFLNVHEGPIGIGTRKQYADVPLASGNVLSIEPGYYEDGSYGIRIENLAIVREVKTEHSFGDKPFLGFEHVTMVPYCRKLIDESMLTAEEKAWLNKSNEQIRAAMEPYFKDDELTRAWLERETQPF</sequence>
<reference evidence="20 21" key="1">
    <citation type="journal article" date="2011" name="Cell">
        <title>Insight into structure and assembly of the nuclear pore complex by utilizing the genome of a eukaryotic thermophile.</title>
        <authorList>
            <person name="Amlacher S."/>
            <person name="Sarges P."/>
            <person name="Flemming D."/>
            <person name="van Noort V."/>
            <person name="Kunze R."/>
            <person name="Devos D.P."/>
            <person name="Arumugam M."/>
            <person name="Bork P."/>
            <person name="Hurt E."/>
        </authorList>
    </citation>
    <scope>NUCLEOTIDE SEQUENCE [LARGE SCALE GENOMIC DNA]</scope>
    <source>
        <strain evidence="21">DSM 1495 / CBS 144.50 / IMI 039719</strain>
    </source>
</reference>
<dbReference type="InterPro" id="IPR033740">
    <property type="entry name" value="Pept_M24B"/>
</dbReference>
<evidence type="ECO:0000313" key="21">
    <source>
        <dbReference type="Proteomes" id="UP000008066"/>
    </source>
</evidence>
<keyword evidence="12" id="KW-0464">Manganese</keyword>
<dbReference type="Gene3D" id="3.40.350.10">
    <property type="entry name" value="Creatinase/prolidase N-terminal domain"/>
    <property type="match status" value="2"/>
</dbReference>
<proteinExistence type="inferred from homology"/>
<dbReference type="RefSeq" id="XP_006692714.1">
    <property type="nucleotide sequence ID" value="XM_006692651.1"/>
</dbReference>
<evidence type="ECO:0000313" key="20">
    <source>
        <dbReference type="EMBL" id="EGS20418.1"/>
    </source>
</evidence>
<dbReference type="eggNOG" id="KOG2413">
    <property type="taxonomic scope" value="Eukaryota"/>
</dbReference>
<dbReference type="InterPro" id="IPR032416">
    <property type="entry name" value="Peptidase_M24_C"/>
</dbReference>
<dbReference type="InterPro" id="IPR029149">
    <property type="entry name" value="Creatin/AminoP/Spt16_N"/>
</dbReference>
<evidence type="ECO:0000256" key="8">
    <source>
        <dbReference type="ARBA" id="ARBA00022670"/>
    </source>
</evidence>
<accession>G0S4E0</accession>
<dbReference type="InterPro" id="IPR000994">
    <property type="entry name" value="Pept_M24"/>
</dbReference>
<feature type="compositionally biased region" description="Polar residues" evidence="16">
    <location>
        <begin position="78"/>
        <end position="100"/>
    </location>
</feature>
<evidence type="ECO:0000256" key="14">
    <source>
        <dbReference type="ARBA" id="ARBA00032413"/>
    </source>
</evidence>
<dbReference type="Pfam" id="PF00557">
    <property type="entry name" value="Peptidase_M24"/>
    <property type="match status" value="1"/>
</dbReference>
<dbReference type="OrthoDB" id="9995434at2759"/>
<dbReference type="InterPro" id="IPR001131">
    <property type="entry name" value="Peptidase_M24B_aminopep-P_CS"/>
</dbReference>
<dbReference type="Gene3D" id="3.90.230.10">
    <property type="entry name" value="Creatinase/methionine aminopeptidase superfamily"/>
    <property type="match status" value="1"/>
</dbReference>
<comment type="catalytic activity">
    <reaction evidence="1">
        <text>Release of any N-terminal amino acid, including proline, that is linked to proline, even from a dipeptide or tripeptide.</text>
        <dbReference type="EC" id="3.4.11.9"/>
    </reaction>
</comment>
<organism evidence="21">
    <name type="scientific">Chaetomium thermophilum (strain DSM 1495 / CBS 144.50 / IMI 039719)</name>
    <name type="common">Thermochaetoides thermophila</name>
    <dbReference type="NCBI Taxonomy" id="759272"/>
    <lineage>
        <taxon>Eukaryota</taxon>
        <taxon>Fungi</taxon>
        <taxon>Dikarya</taxon>
        <taxon>Ascomycota</taxon>
        <taxon>Pezizomycotina</taxon>
        <taxon>Sordariomycetes</taxon>
        <taxon>Sordariomycetidae</taxon>
        <taxon>Sordariales</taxon>
        <taxon>Chaetomiaceae</taxon>
        <taxon>Thermochaetoides</taxon>
    </lineage>
</organism>
<dbReference type="GO" id="GO:0046872">
    <property type="term" value="F:metal ion binding"/>
    <property type="evidence" value="ECO:0007669"/>
    <property type="project" value="UniProtKB-KW"/>
</dbReference>
<dbReference type="HOGENOM" id="CLU_011781_2_3_1"/>
<keyword evidence="11" id="KW-0482">Metalloprotease</keyword>
<keyword evidence="7" id="KW-0031">Aminopeptidase</keyword>
<dbReference type="PROSITE" id="PS00491">
    <property type="entry name" value="PROLINE_PEPTIDASE"/>
    <property type="match status" value="1"/>
</dbReference>
<dbReference type="GO" id="GO:0006508">
    <property type="term" value="P:proteolysis"/>
    <property type="evidence" value="ECO:0007669"/>
    <property type="project" value="UniProtKB-KW"/>
</dbReference>
<keyword evidence="9 15" id="KW-0479">Metal-binding</keyword>
<dbReference type="InterPro" id="IPR050422">
    <property type="entry name" value="X-Pro_aminopeptidase_P"/>
</dbReference>
<dbReference type="FunFam" id="3.40.350.10:FF:000003">
    <property type="entry name" value="Xaa-pro aminopeptidase P"/>
    <property type="match status" value="1"/>
</dbReference>
<evidence type="ECO:0000256" key="15">
    <source>
        <dbReference type="RuleBase" id="RU000590"/>
    </source>
</evidence>
<dbReference type="Pfam" id="PF16189">
    <property type="entry name" value="Creatinase_N_2"/>
    <property type="match status" value="1"/>
</dbReference>
<name>G0S4E0_CHATD</name>
<dbReference type="MEROPS" id="M24.A10"/>
<dbReference type="PANTHER" id="PTHR43763">
    <property type="entry name" value="XAA-PRO AMINOPEPTIDASE 1"/>
    <property type="match status" value="1"/>
</dbReference>
<dbReference type="SUPFAM" id="SSF53092">
    <property type="entry name" value="Creatinase/prolidase N-terminal domain"/>
    <property type="match status" value="1"/>
</dbReference>
<keyword evidence="8" id="KW-0645">Protease</keyword>
<evidence type="ECO:0000256" key="12">
    <source>
        <dbReference type="ARBA" id="ARBA00023211"/>
    </source>
</evidence>
<evidence type="ECO:0000256" key="6">
    <source>
        <dbReference type="ARBA" id="ARBA00020658"/>
    </source>
</evidence>
<dbReference type="GeneID" id="18256286"/>
<dbReference type="InterPro" id="IPR036005">
    <property type="entry name" value="Creatinase/aminopeptidase-like"/>
</dbReference>
<keyword evidence="21" id="KW-1185">Reference proteome</keyword>
<evidence type="ECO:0000256" key="9">
    <source>
        <dbReference type="ARBA" id="ARBA00022723"/>
    </source>
</evidence>
<dbReference type="AlphaFoldDB" id="G0S4E0"/>
<evidence type="ECO:0000256" key="11">
    <source>
        <dbReference type="ARBA" id="ARBA00023049"/>
    </source>
</evidence>
<dbReference type="Pfam" id="PF16188">
    <property type="entry name" value="Peptidase_M24_C"/>
    <property type="match status" value="1"/>
</dbReference>
<comment type="similarity">
    <text evidence="4 15">Belongs to the peptidase M24B family.</text>
</comment>
<dbReference type="FunFam" id="3.40.350.10:FF:000010">
    <property type="entry name" value="Probable Xaa-Pro aminopeptidase P"/>
    <property type="match status" value="1"/>
</dbReference>
<comment type="function">
    <text evidence="3">Catalyzes the removal of a penultimate prolyl residue from the N-termini of peptides.</text>
</comment>
<dbReference type="OMA" id="EPGMILS"/>
<dbReference type="InterPro" id="IPR000587">
    <property type="entry name" value="Creatinase_N"/>
</dbReference>
<dbReference type="CDD" id="cd01085">
    <property type="entry name" value="APP"/>
    <property type="match status" value="1"/>
</dbReference>
<evidence type="ECO:0000256" key="5">
    <source>
        <dbReference type="ARBA" id="ARBA00012574"/>
    </source>
</evidence>
<dbReference type="PANTHER" id="PTHR43763:SF6">
    <property type="entry name" value="XAA-PRO AMINOPEPTIDASE 1"/>
    <property type="match status" value="1"/>
</dbReference>
<evidence type="ECO:0000256" key="4">
    <source>
        <dbReference type="ARBA" id="ARBA00008766"/>
    </source>
</evidence>
<evidence type="ECO:0000256" key="1">
    <source>
        <dbReference type="ARBA" id="ARBA00001424"/>
    </source>
</evidence>
<dbReference type="KEGG" id="cthr:CTHT_0022480"/>
<dbReference type="EC" id="3.4.11.9" evidence="5"/>
<evidence type="ECO:0000256" key="3">
    <source>
        <dbReference type="ARBA" id="ARBA00002443"/>
    </source>
</evidence>
<feature type="domain" description="Peptidase M24 C-terminal" evidence="19">
    <location>
        <begin position="652"/>
        <end position="714"/>
    </location>
</feature>
<evidence type="ECO:0000259" key="18">
    <source>
        <dbReference type="Pfam" id="PF01321"/>
    </source>
</evidence>
<dbReference type="GO" id="GO:0005737">
    <property type="term" value="C:cytoplasm"/>
    <property type="evidence" value="ECO:0007669"/>
    <property type="project" value="UniProtKB-ARBA"/>
</dbReference>
<feature type="region of interest" description="Disordered" evidence="16">
    <location>
        <begin position="78"/>
        <end position="101"/>
    </location>
</feature>
<dbReference type="SUPFAM" id="SSF55920">
    <property type="entry name" value="Creatinase/aminopeptidase"/>
    <property type="match status" value="1"/>
</dbReference>
<evidence type="ECO:0000256" key="10">
    <source>
        <dbReference type="ARBA" id="ARBA00022801"/>
    </source>
</evidence>
<evidence type="ECO:0000259" key="17">
    <source>
        <dbReference type="Pfam" id="PF00557"/>
    </source>
</evidence>
<comment type="cofactor">
    <cofactor evidence="2">
        <name>Mn(2+)</name>
        <dbReference type="ChEBI" id="CHEBI:29035"/>
    </cofactor>
</comment>
<gene>
    <name evidence="20" type="ORF">CTHT_0022480</name>
</gene>
<dbReference type="EMBL" id="GL988041">
    <property type="protein sequence ID" value="EGS20418.1"/>
    <property type="molecule type" value="Genomic_DNA"/>
</dbReference>
<feature type="domain" description="Peptidase M24" evidence="17">
    <location>
        <begin position="422"/>
        <end position="641"/>
    </location>
</feature>